<name>B7FRL5_PHATC</name>
<dbReference type="OrthoDB" id="56709at2759"/>
<evidence type="ECO:0000313" key="3">
    <source>
        <dbReference type="Proteomes" id="UP000000759"/>
    </source>
</evidence>
<dbReference type="RefSeq" id="XP_002176563.1">
    <property type="nucleotide sequence ID" value="XM_002176527.1"/>
</dbReference>
<evidence type="ECO:0000256" key="1">
    <source>
        <dbReference type="SAM" id="MobiDB-lite"/>
    </source>
</evidence>
<dbReference type="EMBL" id="CM000605">
    <property type="protein sequence ID" value="EEC51026.1"/>
    <property type="molecule type" value="Genomic_DNA"/>
</dbReference>
<dbReference type="KEGG" id="pti:PHATRDRAFT_31537"/>
<keyword evidence="3" id="KW-1185">Reference proteome</keyword>
<organism evidence="2 3">
    <name type="scientific">Phaeodactylum tricornutum (strain CCAP 1055/1)</name>
    <dbReference type="NCBI Taxonomy" id="556484"/>
    <lineage>
        <taxon>Eukaryota</taxon>
        <taxon>Sar</taxon>
        <taxon>Stramenopiles</taxon>
        <taxon>Ochrophyta</taxon>
        <taxon>Bacillariophyta</taxon>
        <taxon>Bacillariophyceae</taxon>
        <taxon>Bacillariophycidae</taxon>
        <taxon>Naviculales</taxon>
        <taxon>Phaeodactylaceae</taxon>
        <taxon>Phaeodactylum</taxon>
    </lineage>
</organism>
<reference evidence="3" key="2">
    <citation type="submission" date="2008-08" db="EMBL/GenBank/DDBJ databases">
        <authorList>
            <consortium name="Diatom Consortium"/>
            <person name="Grigoriev I."/>
            <person name="Grimwood J."/>
            <person name="Kuo A."/>
            <person name="Otillar R.P."/>
            <person name="Salamov A."/>
            <person name="Detter J.C."/>
            <person name="Lindquist E."/>
            <person name="Shapiro H."/>
            <person name="Lucas S."/>
            <person name="Glavina del Rio T."/>
            <person name="Pitluck S."/>
            <person name="Rokhsar D."/>
            <person name="Bowler C."/>
        </authorList>
    </citation>
    <scope>GENOME REANNOTATION</scope>
    <source>
        <strain evidence="3">CCAP 1055/1</strain>
    </source>
</reference>
<evidence type="ECO:0000313" key="2">
    <source>
        <dbReference type="EMBL" id="EEC51026.1"/>
    </source>
</evidence>
<feature type="compositionally biased region" description="Acidic residues" evidence="1">
    <location>
        <begin position="10"/>
        <end position="40"/>
    </location>
</feature>
<dbReference type="HOGENOM" id="CLU_001650_5_0_1"/>
<gene>
    <name evidence="2" type="ORF">PHATRDRAFT_31537</name>
</gene>
<accession>B7FRL5</accession>
<reference evidence="2 3" key="1">
    <citation type="journal article" date="2008" name="Nature">
        <title>The Phaeodactylum genome reveals the evolutionary history of diatom genomes.</title>
        <authorList>
            <person name="Bowler C."/>
            <person name="Allen A.E."/>
            <person name="Badger J.H."/>
            <person name="Grimwood J."/>
            <person name="Jabbari K."/>
            <person name="Kuo A."/>
            <person name="Maheswari U."/>
            <person name="Martens C."/>
            <person name="Maumus F."/>
            <person name="Otillar R.P."/>
            <person name="Rayko E."/>
            <person name="Salamov A."/>
            <person name="Vandepoele K."/>
            <person name="Beszteri B."/>
            <person name="Gruber A."/>
            <person name="Heijde M."/>
            <person name="Katinka M."/>
            <person name="Mock T."/>
            <person name="Valentin K."/>
            <person name="Verret F."/>
            <person name="Berges J.A."/>
            <person name="Brownlee C."/>
            <person name="Cadoret J.P."/>
            <person name="Chiovitti A."/>
            <person name="Choi C.J."/>
            <person name="Coesel S."/>
            <person name="De Martino A."/>
            <person name="Detter J.C."/>
            <person name="Durkin C."/>
            <person name="Falciatore A."/>
            <person name="Fournet J."/>
            <person name="Haruta M."/>
            <person name="Huysman M.J."/>
            <person name="Jenkins B.D."/>
            <person name="Jiroutova K."/>
            <person name="Jorgensen R.E."/>
            <person name="Joubert Y."/>
            <person name="Kaplan A."/>
            <person name="Kroger N."/>
            <person name="Kroth P.G."/>
            <person name="La Roche J."/>
            <person name="Lindquist E."/>
            <person name="Lommer M."/>
            <person name="Martin-Jezequel V."/>
            <person name="Lopez P.J."/>
            <person name="Lucas S."/>
            <person name="Mangogna M."/>
            <person name="McGinnis K."/>
            <person name="Medlin L.K."/>
            <person name="Montsant A."/>
            <person name="Oudot-Le Secq M.P."/>
            <person name="Napoli C."/>
            <person name="Obornik M."/>
            <person name="Parker M.S."/>
            <person name="Petit J.L."/>
            <person name="Porcel B.M."/>
            <person name="Poulsen N."/>
            <person name="Robison M."/>
            <person name="Rychlewski L."/>
            <person name="Rynearson T.A."/>
            <person name="Schmutz J."/>
            <person name="Shapiro H."/>
            <person name="Siaut M."/>
            <person name="Stanley M."/>
            <person name="Sussman M.R."/>
            <person name="Taylor A.R."/>
            <person name="Vardi A."/>
            <person name="von Dassow P."/>
            <person name="Vyverman W."/>
            <person name="Willis A."/>
            <person name="Wyrwicz L.S."/>
            <person name="Rokhsar D.S."/>
            <person name="Weissenbach J."/>
            <person name="Armbrust E.V."/>
            <person name="Green B.R."/>
            <person name="Van de Peer Y."/>
            <person name="Grigoriev I.V."/>
        </authorList>
    </citation>
    <scope>NUCLEOTIDE SEQUENCE [LARGE SCALE GENOMIC DNA]</scope>
    <source>
        <strain evidence="2 3">CCAP 1055/1</strain>
    </source>
</reference>
<feature type="region of interest" description="Disordered" evidence="1">
    <location>
        <begin position="1"/>
        <end position="51"/>
    </location>
</feature>
<dbReference type="InParanoid" id="B7FRL5"/>
<sequence length="193" mass="21962">MEGEDRIGNEEEDNPEAEAEVEAESEEEELVMDDISDTASDDQKDTVHVSNSRTIKFKGNEDEWRTWKGKTIATAMQHRFYQALFMQETLASMEEVNAGTASKTARKAFLRNVQAYAHLALCCEKTAYSYVENAVTERAPMGDAYEAWKKLCERYEPKEIESDYTSIEHSFKDCTIGSINENWSLHDHVNGGI</sequence>
<proteinExistence type="predicted"/>
<dbReference type="GeneID" id="7196695"/>
<dbReference type="AlphaFoldDB" id="B7FRL5"/>
<dbReference type="Proteomes" id="UP000000759">
    <property type="component" value="Chromosome 1"/>
</dbReference>
<protein>
    <submittedName>
        <fullName evidence="2">Uncharacterized protein</fullName>
    </submittedName>
</protein>
<dbReference type="PaxDb" id="2850-Phatr31537"/>